<keyword evidence="1" id="KW-0812">Transmembrane</keyword>
<gene>
    <name evidence="2" type="ORF">LJCM1025_12710</name>
</gene>
<dbReference type="Proteomes" id="UP000250668">
    <property type="component" value="Unassembled WGS sequence"/>
</dbReference>
<evidence type="ECO:0008006" key="4">
    <source>
        <dbReference type="Google" id="ProtNLM"/>
    </source>
</evidence>
<sequence>MVTFKPRFLSKRPKLEAEIPLPNDETTPPVTKIYFVMPCFLSFLLFFVKIKKSSQVHGSLNAHRVPIQNTKGKFSSRQVL</sequence>
<evidence type="ECO:0000256" key="1">
    <source>
        <dbReference type="SAM" id="Phobius"/>
    </source>
</evidence>
<dbReference type="AlphaFoldDB" id="A0AB33ZWR7"/>
<protein>
    <recommendedName>
        <fullName evidence="4">Transmembrane protein</fullName>
    </recommendedName>
</protein>
<keyword evidence="1" id="KW-0472">Membrane</keyword>
<proteinExistence type="predicted"/>
<keyword evidence="1" id="KW-1133">Transmembrane helix</keyword>
<dbReference type="EMBL" id="BEXJ01000002">
    <property type="protein sequence ID" value="GBA96928.1"/>
    <property type="molecule type" value="Genomic_DNA"/>
</dbReference>
<evidence type="ECO:0000313" key="2">
    <source>
        <dbReference type="EMBL" id="GBA96928.1"/>
    </source>
</evidence>
<evidence type="ECO:0000313" key="3">
    <source>
        <dbReference type="Proteomes" id="UP000250668"/>
    </source>
</evidence>
<comment type="caution">
    <text evidence="2">The sequence shown here is derived from an EMBL/GenBank/DDBJ whole genome shotgun (WGS) entry which is preliminary data.</text>
</comment>
<accession>A0AB33ZWR7</accession>
<organism evidence="2 3">
    <name type="scientific">Lactobacillus gasseri</name>
    <dbReference type="NCBI Taxonomy" id="1596"/>
    <lineage>
        <taxon>Bacteria</taxon>
        <taxon>Bacillati</taxon>
        <taxon>Bacillota</taxon>
        <taxon>Bacilli</taxon>
        <taxon>Lactobacillales</taxon>
        <taxon>Lactobacillaceae</taxon>
        <taxon>Lactobacillus</taxon>
    </lineage>
</organism>
<feature type="transmembrane region" description="Helical" evidence="1">
    <location>
        <begin position="33"/>
        <end position="50"/>
    </location>
</feature>
<reference evidence="2 3" key="1">
    <citation type="journal article" date="2018" name="Int. J. Syst. Evol. Microbiol.">
        <title>Lactobacillus paragasseri sp. nov., a sister taxon of Lactobacillus gasseri, based on whole-genome sequence analyses.</title>
        <authorList>
            <person name="Tanizawa Y."/>
            <person name="Tada I."/>
            <person name="Kobayashi H."/>
            <person name="Endo A."/>
            <person name="Maeno S."/>
            <person name="Toyoda A."/>
            <person name="Arita M."/>
            <person name="Nakamura Y."/>
            <person name="Sakamoto M."/>
            <person name="Ohkuma M."/>
            <person name="Tohno M."/>
        </authorList>
    </citation>
    <scope>NUCLEOTIDE SEQUENCE [LARGE SCALE GENOMIC DNA]</scope>
    <source>
        <strain evidence="2 3">JCM 1025</strain>
    </source>
</reference>
<name>A0AB33ZWR7_LACGS</name>